<name>A0A1H9N3Y1_9GAMM</name>
<keyword evidence="1" id="KW-0175">Coiled coil</keyword>
<protein>
    <recommendedName>
        <fullName evidence="4">Competence protein CoiA-like family protein</fullName>
    </recommendedName>
</protein>
<evidence type="ECO:0000313" key="3">
    <source>
        <dbReference type="Proteomes" id="UP000199267"/>
    </source>
</evidence>
<dbReference type="AlphaFoldDB" id="A0A1H9N3Y1"/>
<accession>A0A1H9N3Y1</accession>
<gene>
    <name evidence="2" type="ORF">SAMN04244573_03329</name>
</gene>
<evidence type="ECO:0000313" key="2">
    <source>
        <dbReference type="EMBL" id="SER30389.1"/>
    </source>
</evidence>
<organism evidence="2 3">
    <name type="scientific">Azotobacter beijerinckii</name>
    <dbReference type="NCBI Taxonomy" id="170623"/>
    <lineage>
        <taxon>Bacteria</taxon>
        <taxon>Pseudomonadati</taxon>
        <taxon>Pseudomonadota</taxon>
        <taxon>Gammaproteobacteria</taxon>
        <taxon>Pseudomonadales</taxon>
        <taxon>Pseudomonadaceae</taxon>
        <taxon>Azotobacter</taxon>
    </lineage>
</organism>
<feature type="coiled-coil region" evidence="1">
    <location>
        <begin position="210"/>
        <end position="240"/>
    </location>
</feature>
<sequence>MLLRAFEVENGLACNCVCPGCRKPLNAANGGQKVIPHFRHAQSEDCISGYKDGVRRAAVALIAEQRRLMLPGYSRQVTAMTTSGHTLLRDVTFQPTAITVEAVERFVDLGEVVAHAALTAFGRQLLVRIKVSARAEYERCQRLARIFSSSVEIDLSGLSLEQINDPVMFEWAVLSDPNTRSWIRSLRGEMLEQRAAKDLAVEVIAHNAQWEQERSRLQAIENERREKQEAEASARAIALAAHRKAQLAAAETQRVAGIPTKDDREERQRREELIVGQTLRASQEWGGKAVECSACYILSPPGTQFCLYCANETSTMSLIFVPSDVMTTIHFRMRSSAKPDRSLRMAPTLLVQPEPFTMD</sequence>
<dbReference type="EMBL" id="FOFJ01000040">
    <property type="protein sequence ID" value="SER30389.1"/>
    <property type="molecule type" value="Genomic_DNA"/>
</dbReference>
<evidence type="ECO:0000256" key="1">
    <source>
        <dbReference type="SAM" id="Coils"/>
    </source>
</evidence>
<proteinExistence type="predicted"/>
<evidence type="ECO:0008006" key="4">
    <source>
        <dbReference type="Google" id="ProtNLM"/>
    </source>
</evidence>
<dbReference type="Proteomes" id="UP000199267">
    <property type="component" value="Unassembled WGS sequence"/>
</dbReference>
<reference evidence="2 3" key="1">
    <citation type="submission" date="2016-10" db="EMBL/GenBank/DDBJ databases">
        <authorList>
            <person name="de Groot N.N."/>
        </authorList>
    </citation>
    <scope>NUCLEOTIDE SEQUENCE [LARGE SCALE GENOMIC DNA]</scope>
    <source>
        <strain evidence="2 3">DSM 378</strain>
    </source>
</reference>